<reference evidence="1 2" key="1">
    <citation type="submission" date="2018-01" db="EMBL/GenBank/DDBJ databases">
        <title>Genome sequence of Borrelia tachyglossi.</title>
        <authorList>
            <person name="Gofton A.W."/>
        </authorList>
    </citation>
    <scope>NUCLEOTIDE SEQUENCE [LARGE SCALE GENOMIC DNA]</scope>
    <source>
        <strain evidence="1 2">Bc-F10-1268</strain>
    </source>
</reference>
<dbReference type="AlphaFoldDB" id="A0A2S1LXB6"/>
<name>A0A2S1LXB6_9SPIR</name>
<proteinExistence type="predicted"/>
<protein>
    <submittedName>
        <fullName evidence="1">Uncharacterized protein</fullName>
    </submittedName>
</protein>
<evidence type="ECO:0000313" key="2">
    <source>
        <dbReference type="Proteomes" id="UP000244655"/>
    </source>
</evidence>
<sequence length="153" mass="17791">MILINFNLNGETLSKSIGLSLSTRELLISIFYSRERGFIENINNNFSLVLLDWKPVYASLVPAFMLNGRNIVTIDGLENTVFYENLLKVLLKNDFGFCTNCFASNALLFYYFLKNKVIIRMDILGYYNTLKCHCIDVNTFLDLYLQLEELERK</sequence>
<dbReference type="RefSeq" id="WP_108729320.1">
    <property type="nucleotide sequence ID" value="NZ_CP025785.1"/>
</dbReference>
<keyword evidence="2" id="KW-1185">Reference proteome</keyword>
<dbReference type="Proteomes" id="UP000244655">
    <property type="component" value="Chromosome"/>
</dbReference>
<evidence type="ECO:0000313" key="1">
    <source>
        <dbReference type="EMBL" id="AWG42921.1"/>
    </source>
</evidence>
<organism evidence="1 2">
    <name type="scientific">Candidatus Borreliella tachyglossi</name>
    <dbReference type="NCBI Taxonomy" id="1964448"/>
    <lineage>
        <taxon>Bacteria</taxon>
        <taxon>Pseudomonadati</taxon>
        <taxon>Spirochaetota</taxon>
        <taxon>Spirochaetia</taxon>
        <taxon>Spirochaetales</taxon>
        <taxon>Borreliaceae</taxon>
        <taxon>Borreliella</taxon>
    </lineage>
</organism>
<gene>
    <name evidence="1" type="ORF">CR532_02905</name>
</gene>
<dbReference type="OrthoDB" id="9796880at2"/>
<accession>A0A2S1LXB6</accession>
<dbReference type="EMBL" id="CP025785">
    <property type="protein sequence ID" value="AWG42921.1"/>
    <property type="molecule type" value="Genomic_DNA"/>
</dbReference>